<dbReference type="Proteomes" id="UP000009168">
    <property type="component" value="Unassembled WGS sequence"/>
</dbReference>
<dbReference type="HOGENOM" id="CLU_805316_0_0_1"/>
<keyword evidence="1 2" id="KW-0812">Transmembrane</keyword>
<name>Q247T0_TETTS</name>
<keyword evidence="1" id="KW-1133">Transmembrane helix</keyword>
<reference evidence="3" key="1">
    <citation type="journal article" date="2006" name="PLoS Biol.">
        <title>Macronuclear genome sequence of the ciliate Tetrahymena thermophila, a model eukaryote.</title>
        <authorList>
            <person name="Eisen J.A."/>
            <person name="Coyne R.S."/>
            <person name="Wu M."/>
            <person name="Wu D."/>
            <person name="Thiagarajan M."/>
            <person name="Wortman J.R."/>
            <person name="Badger J.H."/>
            <person name="Ren Q."/>
            <person name="Amedeo P."/>
            <person name="Jones K.M."/>
            <person name="Tallon L.J."/>
            <person name="Delcher A.L."/>
            <person name="Salzberg S.L."/>
            <person name="Silva J.C."/>
            <person name="Haas B.J."/>
            <person name="Majoros W.H."/>
            <person name="Farzad M."/>
            <person name="Carlton J.M."/>
            <person name="Smith R.K. Jr."/>
            <person name="Garg J."/>
            <person name="Pearlman R.E."/>
            <person name="Karrer K.M."/>
            <person name="Sun L."/>
            <person name="Manning G."/>
            <person name="Elde N.C."/>
            <person name="Turkewitz A.P."/>
            <person name="Asai D.J."/>
            <person name="Wilkes D.E."/>
            <person name="Wang Y."/>
            <person name="Cai H."/>
            <person name="Collins K."/>
            <person name="Stewart B.A."/>
            <person name="Lee S.R."/>
            <person name="Wilamowska K."/>
            <person name="Weinberg Z."/>
            <person name="Ruzzo W.L."/>
            <person name="Wloga D."/>
            <person name="Gaertig J."/>
            <person name="Frankel J."/>
            <person name="Tsao C.-C."/>
            <person name="Gorovsky M.A."/>
            <person name="Keeling P.J."/>
            <person name="Waller R.F."/>
            <person name="Patron N.J."/>
            <person name="Cherry J.M."/>
            <person name="Stover N.A."/>
            <person name="Krieger C.J."/>
            <person name="del Toro C."/>
            <person name="Ryder H.F."/>
            <person name="Williamson S.C."/>
            <person name="Barbeau R.A."/>
            <person name="Hamilton E.P."/>
            <person name="Orias E."/>
        </authorList>
    </citation>
    <scope>NUCLEOTIDE SEQUENCE [LARGE SCALE GENOMIC DNA]</scope>
    <source>
        <strain evidence="3">SB210</strain>
    </source>
</reference>
<accession>Q247T0</accession>
<keyword evidence="1" id="KW-0472">Membrane</keyword>
<feature type="transmembrane region" description="Helical" evidence="1">
    <location>
        <begin position="234"/>
        <end position="257"/>
    </location>
</feature>
<protein>
    <submittedName>
        <fullName evidence="2">Transmembrane protein, putative</fullName>
    </submittedName>
</protein>
<organism evidence="2 3">
    <name type="scientific">Tetrahymena thermophila (strain SB210)</name>
    <dbReference type="NCBI Taxonomy" id="312017"/>
    <lineage>
        <taxon>Eukaryota</taxon>
        <taxon>Sar</taxon>
        <taxon>Alveolata</taxon>
        <taxon>Ciliophora</taxon>
        <taxon>Intramacronucleata</taxon>
        <taxon>Oligohymenophorea</taxon>
        <taxon>Hymenostomatida</taxon>
        <taxon>Tetrahymenina</taxon>
        <taxon>Tetrahymenidae</taxon>
        <taxon>Tetrahymena</taxon>
    </lineage>
</organism>
<feature type="transmembrane region" description="Helical" evidence="1">
    <location>
        <begin position="269"/>
        <end position="291"/>
    </location>
</feature>
<dbReference type="AlphaFoldDB" id="Q247T0"/>
<dbReference type="InParanoid" id="Q247T0"/>
<evidence type="ECO:0000313" key="3">
    <source>
        <dbReference type="Proteomes" id="UP000009168"/>
    </source>
</evidence>
<dbReference type="GeneID" id="7831525"/>
<dbReference type="KEGG" id="tet:TTHERM_00994170"/>
<dbReference type="RefSeq" id="XP_001024265.2">
    <property type="nucleotide sequence ID" value="XM_001024265.2"/>
</dbReference>
<gene>
    <name evidence="2" type="ORF">TTHERM_00994170</name>
</gene>
<evidence type="ECO:0000256" key="1">
    <source>
        <dbReference type="SAM" id="Phobius"/>
    </source>
</evidence>
<evidence type="ECO:0000313" key="2">
    <source>
        <dbReference type="EMBL" id="EAS04020.2"/>
    </source>
</evidence>
<sequence>MMCLEQQQQEEHYNISQNKIILKGNTNELNKVQDQKQNVSPNISQGIQEHRITESTTPEQFVKSKVFIAHNNEIKIAQNVEKISEVDKSQSLRIFNPNFIMMIIEKDLKADSSPAQVQECGKEAQSILIEDDTIQKQPNNPNLTEQHQNKAQIKDIRYLNYHNQDLIKKIRLQTSSLKKLTFYNLIQNAIIWSYIIIKFVWIFYIFGVLSQDQSENSNQNIMQIDRYDTSQKTLIYIDCLVLALQVVLLPLCKLFIYRSLRKLQIYKRFIILVLKIYLVSDLLFFGLIQYYQFGFDSKFKIVAGIFFILQSILQLNDIQLYSSIYNSYKYCTDVLNVDPLEINIVN</sequence>
<feature type="transmembrane region" description="Helical" evidence="1">
    <location>
        <begin position="297"/>
        <end position="315"/>
    </location>
</feature>
<proteinExistence type="predicted"/>
<dbReference type="EMBL" id="GG662458">
    <property type="protein sequence ID" value="EAS04020.2"/>
    <property type="molecule type" value="Genomic_DNA"/>
</dbReference>
<feature type="transmembrane region" description="Helical" evidence="1">
    <location>
        <begin position="185"/>
        <end position="206"/>
    </location>
</feature>
<keyword evidence="3" id="KW-1185">Reference proteome</keyword>